<proteinExistence type="predicted"/>
<keyword evidence="3" id="KW-0012">Acyltransferase</keyword>
<dbReference type="RefSeq" id="WP_155988467.1">
    <property type="nucleotide sequence ID" value="NZ_JPVT01000008.1"/>
</dbReference>
<dbReference type="Gene3D" id="3.40.630.30">
    <property type="match status" value="1"/>
</dbReference>
<evidence type="ECO:0000313" key="4">
    <source>
        <dbReference type="Proteomes" id="UP000029381"/>
    </source>
</evidence>
<organism evidence="3 4">
    <name type="scientific">Tetragenococcus muriaticus 3MR10-3</name>
    <dbReference type="NCBI Taxonomy" id="1302648"/>
    <lineage>
        <taxon>Bacteria</taxon>
        <taxon>Bacillati</taxon>
        <taxon>Bacillota</taxon>
        <taxon>Bacilli</taxon>
        <taxon>Lactobacillales</taxon>
        <taxon>Enterococcaceae</taxon>
        <taxon>Tetragenococcus</taxon>
    </lineage>
</organism>
<dbReference type="EMBL" id="JPVT01000008">
    <property type="protein sequence ID" value="KFN93173.1"/>
    <property type="molecule type" value="Genomic_DNA"/>
</dbReference>
<dbReference type="EC" id="2.3.1.-" evidence="3"/>
<dbReference type="InterPro" id="IPR050769">
    <property type="entry name" value="NAT_camello-type"/>
</dbReference>
<gene>
    <name evidence="3" type="ORF">TMU3MR103_0058</name>
</gene>
<feature type="domain" description="N-acetyltransferase" evidence="2">
    <location>
        <begin position="1"/>
        <end position="138"/>
    </location>
</feature>
<reference evidence="3 4" key="1">
    <citation type="submission" date="2014-08" db="EMBL/GenBank/DDBJ databases">
        <title>Genome sequence of Tetragenococcus muriaticus.</title>
        <authorList>
            <person name="Chuea-nongthon C."/>
            <person name="Rodtong S."/>
            <person name="Yongsawatdigul J."/>
            <person name="Steele J.L."/>
            <person name="Liu X.-y."/>
            <person name="Speers J."/>
            <person name="Glasner J.D."/>
            <person name="Neeno-Eckwall E.C."/>
        </authorList>
    </citation>
    <scope>NUCLEOTIDE SEQUENCE [LARGE SCALE GENOMIC DNA]</scope>
    <source>
        <strain evidence="3 4">3MR10-3</strain>
    </source>
</reference>
<dbReference type="InterPro" id="IPR016181">
    <property type="entry name" value="Acyl_CoA_acyltransferase"/>
</dbReference>
<evidence type="ECO:0000313" key="3">
    <source>
        <dbReference type="EMBL" id="KFN93173.1"/>
    </source>
</evidence>
<dbReference type="AlphaFoldDB" id="A0A091CES0"/>
<dbReference type="SUPFAM" id="SSF55729">
    <property type="entry name" value="Acyl-CoA N-acyltransferases (Nat)"/>
    <property type="match status" value="1"/>
</dbReference>
<dbReference type="PROSITE" id="PS51186">
    <property type="entry name" value="GNAT"/>
    <property type="match status" value="1"/>
</dbReference>
<comment type="caution">
    <text evidence="3">The sequence shown here is derived from an EMBL/GenBank/DDBJ whole genome shotgun (WGS) entry which is preliminary data.</text>
</comment>
<dbReference type="CDD" id="cd04301">
    <property type="entry name" value="NAT_SF"/>
    <property type="match status" value="1"/>
</dbReference>
<dbReference type="PANTHER" id="PTHR13947">
    <property type="entry name" value="GNAT FAMILY N-ACETYLTRANSFERASE"/>
    <property type="match status" value="1"/>
</dbReference>
<sequence length="157" mass="18522">MDIHIQKLDSIEKRHFDLLLEADPSKRLVEDYLARSIYFEARNNKQFVGIIVLLPTRAKVLEIVNLAVKEEFRNQKIGQTLILFALTFARKNRYDVVEIGTGTTGFSQLYLYQKCGFRMTHIDSDFFIRHYQEPIFENNLQLKDMVRLSHVIQNLDE</sequence>
<name>A0A091CES0_9ENTE</name>
<keyword evidence="4" id="KW-1185">Reference proteome</keyword>
<keyword evidence="1 3" id="KW-0808">Transferase</keyword>
<dbReference type="GO" id="GO:0008080">
    <property type="term" value="F:N-acetyltransferase activity"/>
    <property type="evidence" value="ECO:0007669"/>
    <property type="project" value="InterPro"/>
</dbReference>
<dbReference type="Pfam" id="PF00583">
    <property type="entry name" value="Acetyltransf_1"/>
    <property type="match status" value="1"/>
</dbReference>
<dbReference type="PANTHER" id="PTHR13947:SF48">
    <property type="entry name" value="N-ACETYLTRANSFERASE 8-RELATED"/>
    <property type="match status" value="1"/>
</dbReference>
<evidence type="ECO:0000256" key="1">
    <source>
        <dbReference type="ARBA" id="ARBA00022679"/>
    </source>
</evidence>
<evidence type="ECO:0000259" key="2">
    <source>
        <dbReference type="PROSITE" id="PS51186"/>
    </source>
</evidence>
<dbReference type="PATRIC" id="fig|1302648.3.peg.58"/>
<dbReference type="InterPro" id="IPR000182">
    <property type="entry name" value="GNAT_dom"/>
</dbReference>
<accession>A0A091CES0</accession>
<dbReference type="Proteomes" id="UP000029381">
    <property type="component" value="Unassembled WGS sequence"/>
</dbReference>
<protein>
    <submittedName>
        <fullName evidence="3">GNAT family acetyltransferase</fullName>
        <ecNumber evidence="3">2.3.1.-</ecNumber>
    </submittedName>
</protein>